<dbReference type="AlphaFoldDB" id="A0A9D2GV18"/>
<keyword evidence="5" id="KW-0732">Signal</keyword>
<comment type="similarity">
    <text evidence="10 11">Belongs to the TonB-dependent receptor family.</text>
</comment>
<evidence type="ECO:0000259" key="13">
    <source>
        <dbReference type="Pfam" id="PF07715"/>
    </source>
</evidence>
<evidence type="ECO:0000256" key="7">
    <source>
        <dbReference type="ARBA" id="ARBA00023136"/>
    </source>
</evidence>
<dbReference type="GO" id="GO:0009279">
    <property type="term" value="C:cell outer membrane"/>
    <property type="evidence" value="ECO:0007669"/>
    <property type="project" value="UniProtKB-SubCell"/>
</dbReference>
<comment type="caution">
    <text evidence="14">The sequence shown here is derived from an EMBL/GenBank/DDBJ whole genome shotgun (WGS) entry which is preliminary data.</text>
</comment>
<keyword evidence="9 10" id="KW-0998">Cell outer membrane</keyword>
<keyword evidence="6 11" id="KW-0798">TonB box</keyword>
<dbReference type="Gene3D" id="2.40.170.20">
    <property type="entry name" value="TonB-dependent receptor, beta-barrel domain"/>
    <property type="match status" value="1"/>
</dbReference>
<feature type="domain" description="TonB-dependent receptor-like beta-barrel" evidence="12">
    <location>
        <begin position="203"/>
        <end position="666"/>
    </location>
</feature>
<evidence type="ECO:0000256" key="4">
    <source>
        <dbReference type="ARBA" id="ARBA00022692"/>
    </source>
</evidence>
<feature type="domain" description="TonB-dependent receptor plug" evidence="13">
    <location>
        <begin position="40"/>
        <end position="144"/>
    </location>
</feature>
<protein>
    <submittedName>
        <fullName evidence="14">TonB-dependent receptor</fullName>
    </submittedName>
</protein>
<evidence type="ECO:0000256" key="8">
    <source>
        <dbReference type="ARBA" id="ARBA00023170"/>
    </source>
</evidence>
<dbReference type="Pfam" id="PF00593">
    <property type="entry name" value="TonB_dep_Rec_b-barrel"/>
    <property type="match status" value="1"/>
</dbReference>
<name>A0A9D2GV18_9BACT</name>
<dbReference type="InterPro" id="IPR036942">
    <property type="entry name" value="Beta-barrel_TonB_sf"/>
</dbReference>
<evidence type="ECO:0000256" key="1">
    <source>
        <dbReference type="ARBA" id="ARBA00004571"/>
    </source>
</evidence>
<keyword evidence="2 10" id="KW-0813">Transport</keyword>
<accession>A0A9D2GV18</accession>
<dbReference type="InterPro" id="IPR000531">
    <property type="entry name" value="Beta-barrel_TonB"/>
</dbReference>
<evidence type="ECO:0000313" key="14">
    <source>
        <dbReference type="EMBL" id="HIZ89501.1"/>
    </source>
</evidence>
<dbReference type="Proteomes" id="UP000824176">
    <property type="component" value="Unassembled WGS sequence"/>
</dbReference>
<evidence type="ECO:0000256" key="10">
    <source>
        <dbReference type="PROSITE-ProRule" id="PRU01360"/>
    </source>
</evidence>
<dbReference type="GO" id="GO:0015344">
    <property type="term" value="F:siderophore uptake transmembrane transporter activity"/>
    <property type="evidence" value="ECO:0007669"/>
    <property type="project" value="TreeGrafter"/>
</dbReference>
<keyword evidence="3 10" id="KW-1134">Transmembrane beta strand</keyword>
<dbReference type="InterPro" id="IPR012910">
    <property type="entry name" value="Plug_dom"/>
</dbReference>
<dbReference type="InterPro" id="IPR039426">
    <property type="entry name" value="TonB-dep_rcpt-like"/>
</dbReference>
<keyword evidence="8 14" id="KW-0675">Receptor</keyword>
<dbReference type="EMBL" id="DXAQ01000094">
    <property type="protein sequence ID" value="HIZ89501.1"/>
    <property type="molecule type" value="Genomic_DNA"/>
</dbReference>
<evidence type="ECO:0000256" key="5">
    <source>
        <dbReference type="ARBA" id="ARBA00022729"/>
    </source>
</evidence>
<evidence type="ECO:0000256" key="9">
    <source>
        <dbReference type="ARBA" id="ARBA00023237"/>
    </source>
</evidence>
<dbReference type="PROSITE" id="PS52016">
    <property type="entry name" value="TONB_DEPENDENT_REC_3"/>
    <property type="match status" value="1"/>
</dbReference>
<keyword evidence="4 10" id="KW-0812">Transmembrane</keyword>
<evidence type="ECO:0000256" key="2">
    <source>
        <dbReference type="ARBA" id="ARBA00022448"/>
    </source>
</evidence>
<reference evidence="14" key="1">
    <citation type="journal article" date="2021" name="PeerJ">
        <title>Extensive microbial diversity within the chicken gut microbiome revealed by metagenomics and culture.</title>
        <authorList>
            <person name="Gilroy R."/>
            <person name="Ravi A."/>
            <person name="Getino M."/>
            <person name="Pursley I."/>
            <person name="Horton D.L."/>
            <person name="Alikhan N.F."/>
            <person name="Baker D."/>
            <person name="Gharbi K."/>
            <person name="Hall N."/>
            <person name="Watson M."/>
            <person name="Adriaenssens E.M."/>
            <person name="Foster-Nyarko E."/>
            <person name="Jarju S."/>
            <person name="Secka A."/>
            <person name="Antonio M."/>
            <person name="Oren A."/>
            <person name="Chaudhuri R.R."/>
            <person name="La Ragione R."/>
            <person name="Hildebrand F."/>
            <person name="Pallen M.J."/>
        </authorList>
    </citation>
    <scope>NUCLEOTIDE SEQUENCE</scope>
    <source>
        <strain evidence="14">ChiW4-1371</strain>
    </source>
</reference>
<evidence type="ECO:0000256" key="3">
    <source>
        <dbReference type="ARBA" id="ARBA00022452"/>
    </source>
</evidence>
<dbReference type="InterPro" id="IPR037066">
    <property type="entry name" value="Plug_dom_sf"/>
</dbReference>
<dbReference type="PANTHER" id="PTHR30069:SF29">
    <property type="entry name" value="HEMOGLOBIN AND HEMOGLOBIN-HAPTOGLOBIN-BINDING PROTEIN 1-RELATED"/>
    <property type="match status" value="1"/>
</dbReference>
<dbReference type="SUPFAM" id="SSF56935">
    <property type="entry name" value="Porins"/>
    <property type="match status" value="1"/>
</dbReference>
<dbReference type="Pfam" id="PF07715">
    <property type="entry name" value="Plug"/>
    <property type="match status" value="1"/>
</dbReference>
<evidence type="ECO:0000256" key="11">
    <source>
        <dbReference type="RuleBase" id="RU003357"/>
    </source>
</evidence>
<dbReference type="PANTHER" id="PTHR30069">
    <property type="entry name" value="TONB-DEPENDENT OUTER MEMBRANE RECEPTOR"/>
    <property type="match status" value="1"/>
</dbReference>
<evidence type="ECO:0000313" key="15">
    <source>
        <dbReference type="Proteomes" id="UP000824176"/>
    </source>
</evidence>
<comment type="subcellular location">
    <subcellularLocation>
        <location evidence="1 10">Cell outer membrane</location>
        <topology evidence="1 10">Multi-pass membrane protein</topology>
    </subcellularLocation>
</comment>
<reference evidence="14" key="2">
    <citation type="submission" date="2021-04" db="EMBL/GenBank/DDBJ databases">
        <authorList>
            <person name="Gilroy R."/>
        </authorList>
    </citation>
    <scope>NUCLEOTIDE SEQUENCE</scope>
    <source>
        <strain evidence="14">ChiW4-1371</strain>
    </source>
</reference>
<sequence>MKKALFTVIITALYSISYAQEHIETKAVKVTATKVEKELLEVPASVSIITEDDIKKSSARTVGELLQDIPGVQVVNSGGQGLKRISLRGEGVNRTLVLIDGQQIVENKSMDGTALMIDPNLIERIEVIRGPASVLYGSNAIGGVINIITKKGGKKPVEGSLSLGYNGASSGHTESASIYGSVKGFDYRVTGSYSEQGQLRTPIGLVPYSAFNQQNYSAYLAYNFNENYKLGASYDYFDSDISSGSQAKGYENFFVDLPEWSRQKAALFFEAKNTLSFMPKVRMDLYYQQSHKIMHNHVDIDPNVVYMPAVMDNYADNYNKQWGLQLQSDFSISDHTYIIAGYEFSYNILDADTSVDSQSSISLMNYNKYSKNYGYEQVHALYAQGESYLPYDFSLYYGIRWTYNYANMEISEGTQVYKDTGNVNILGEDSLGPKGSSSNNAPVVAAGVMWSGIDNFSMRLNFSQGFRSPNLQERYLISSMGGGTIYPNPDLKPETSNNLEFGIRYSDYGVSIDTVYFVSIAEDYIAQMPLSTGSTAVRYKNVSSALSHGAEIGLGYTSPIGLKPYVNMTIMQRRYSDAGIDTWKTGVPLVSGRAGLIYMHTFNNYVDFKVDLFSRFASETEDSLDSIHAELSGNIYYAPWATANIAMSIEFGEKREYSLSAEVYNLLNKLYQTSVDIYEPGIYGALKFTAKF</sequence>
<evidence type="ECO:0000259" key="12">
    <source>
        <dbReference type="Pfam" id="PF00593"/>
    </source>
</evidence>
<organism evidence="14 15">
    <name type="scientific">Candidatus Mucispirillum faecigallinarum</name>
    <dbReference type="NCBI Taxonomy" id="2838699"/>
    <lineage>
        <taxon>Bacteria</taxon>
        <taxon>Pseudomonadati</taxon>
        <taxon>Deferribacterota</taxon>
        <taxon>Deferribacteres</taxon>
        <taxon>Deferribacterales</taxon>
        <taxon>Mucispirillaceae</taxon>
        <taxon>Mucispirillum</taxon>
    </lineage>
</organism>
<dbReference type="CDD" id="cd01347">
    <property type="entry name" value="ligand_gated_channel"/>
    <property type="match status" value="1"/>
</dbReference>
<proteinExistence type="inferred from homology"/>
<evidence type="ECO:0000256" key="6">
    <source>
        <dbReference type="ARBA" id="ARBA00023077"/>
    </source>
</evidence>
<gene>
    <name evidence="14" type="ORF">H9804_06125</name>
</gene>
<dbReference type="GO" id="GO:0044718">
    <property type="term" value="P:siderophore transmembrane transport"/>
    <property type="evidence" value="ECO:0007669"/>
    <property type="project" value="TreeGrafter"/>
</dbReference>
<keyword evidence="7 10" id="KW-0472">Membrane</keyword>
<dbReference type="Gene3D" id="2.170.130.10">
    <property type="entry name" value="TonB-dependent receptor, plug domain"/>
    <property type="match status" value="1"/>
</dbReference>